<keyword evidence="6" id="KW-1185">Reference proteome</keyword>
<sequence length="560" mass="62460">AVYHSVPYLTPEGTQLFMSVMQLSWRARLYLSLHILRVLRDVSQSLLLGEGSSLELFLLKILKAPKEVYGPVFSQILHPTVRTELTRGTGFPQGLWVWHGDEDADGERFVVLYYLHGGGYCFFDGITSHLELVTRMIAELQDELSSAGWDDVKVVAFILGYSLAPQAILPTQLEEAVEGYKYILSQDRYPVEAGDIVISGDSAGGALVLSLLKCLNEGAFGCGPLAGPACAHTVSPMLSLSRSLVRGAYNFNRDFLSNCLLWYSASCALYGRPSRPGEGHLPSRARVTEETFSLEWRRIRGRVPEDKQDENPMFTFTSVSRATFGRVPILVQAGGSEGFLEEILHFVKMTDDVVTLEVYEDRFHIFPMLSWIIPQGKIAIKRWASFSSSALMGKPLPLGQHLAVCPAGSVKPHPQLDWDTAQFFILALNKTGSGHKYAHPRDLPQPPSFSFIMVAWGTITRLPRFFYFIVWRLNPITSPQGKELMERLGALHLVACAYLFKSSMRAVAELLSYALFSCYLSWSLTIALFLQLPPEFSDKSSDASKYYAEVMAVVESLTKV</sequence>
<dbReference type="SUPFAM" id="SSF53474">
    <property type="entry name" value="alpha/beta-Hydrolases"/>
    <property type="match status" value="1"/>
</dbReference>
<comment type="similarity">
    <text evidence="1">Belongs to the 'GDXG' lipolytic enzyme family.</text>
</comment>
<evidence type="ECO:0000313" key="5">
    <source>
        <dbReference type="EMBL" id="KAF4733686.1"/>
    </source>
</evidence>
<evidence type="ECO:0000256" key="3">
    <source>
        <dbReference type="PROSITE-ProRule" id="PRU10038"/>
    </source>
</evidence>
<accession>A0A7J6SN68</accession>
<evidence type="ECO:0000256" key="1">
    <source>
        <dbReference type="ARBA" id="ARBA00010515"/>
    </source>
</evidence>
<dbReference type="EMBL" id="JABANO010017339">
    <property type="protein sequence ID" value="KAF4733686.1"/>
    <property type="molecule type" value="Genomic_DNA"/>
</dbReference>
<dbReference type="InterPro" id="IPR013094">
    <property type="entry name" value="AB_hydrolase_3"/>
</dbReference>
<protein>
    <recommendedName>
        <fullName evidence="4">Alpha/beta hydrolase fold-3 domain-containing protein</fullName>
    </recommendedName>
</protein>
<evidence type="ECO:0000259" key="4">
    <source>
        <dbReference type="Pfam" id="PF07859"/>
    </source>
</evidence>
<feature type="domain" description="Alpha/beta hydrolase fold-3" evidence="4">
    <location>
        <begin position="113"/>
        <end position="366"/>
    </location>
</feature>
<feature type="non-terminal residue" evidence="5">
    <location>
        <position position="1"/>
    </location>
</feature>
<feature type="non-terminal residue" evidence="5">
    <location>
        <position position="560"/>
    </location>
</feature>
<dbReference type="Pfam" id="PF07859">
    <property type="entry name" value="Abhydrolase_3"/>
    <property type="match status" value="1"/>
</dbReference>
<dbReference type="InterPro" id="IPR033140">
    <property type="entry name" value="Lipase_GDXG_put_SER_AS"/>
</dbReference>
<organism evidence="5 6">
    <name type="scientific">Perkinsus olseni</name>
    <name type="common">Perkinsus atlanticus</name>
    <dbReference type="NCBI Taxonomy" id="32597"/>
    <lineage>
        <taxon>Eukaryota</taxon>
        <taxon>Sar</taxon>
        <taxon>Alveolata</taxon>
        <taxon>Perkinsozoa</taxon>
        <taxon>Perkinsea</taxon>
        <taxon>Perkinsida</taxon>
        <taxon>Perkinsidae</taxon>
        <taxon>Perkinsus</taxon>
    </lineage>
</organism>
<dbReference type="InterPro" id="IPR050300">
    <property type="entry name" value="GDXG_lipolytic_enzyme"/>
</dbReference>
<reference evidence="5 6" key="1">
    <citation type="submission" date="2020-04" db="EMBL/GenBank/DDBJ databases">
        <title>Perkinsus olseni comparative genomics.</title>
        <authorList>
            <person name="Bogema D.R."/>
        </authorList>
    </citation>
    <scope>NUCLEOTIDE SEQUENCE [LARGE SCALE GENOMIC DNA]</scope>
    <source>
        <strain evidence="5 6">ATCC PRA-207</strain>
    </source>
</reference>
<keyword evidence="2" id="KW-0378">Hydrolase</keyword>
<dbReference type="PANTHER" id="PTHR48081:SF31">
    <property type="entry name" value="STERYL ACETYL HYDROLASE MUG81-RELATED"/>
    <property type="match status" value="1"/>
</dbReference>
<name>A0A7J6SN68_PEROL</name>
<comment type="caution">
    <text evidence="5">The sequence shown here is derived from an EMBL/GenBank/DDBJ whole genome shotgun (WGS) entry which is preliminary data.</text>
</comment>
<dbReference type="AlphaFoldDB" id="A0A7J6SN68"/>
<dbReference type="InterPro" id="IPR029058">
    <property type="entry name" value="AB_hydrolase_fold"/>
</dbReference>
<dbReference type="Proteomes" id="UP000553632">
    <property type="component" value="Unassembled WGS sequence"/>
</dbReference>
<dbReference type="PROSITE" id="PS01174">
    <property type="entry name" value="LIPASE_GDXG_SER"/>
    <property type="match status" value="1"/>
</dbReference>
<feature type="active site" evidence="3">
    <location>
        <position position="202"/>
    </location>
</feature>
<gene>
    <name evidence="5" type="ORF">FOZ63_000915</name>
</gene>
<dbReference type="GO" id="GO:0016787">
    <property type="term" value="F:hydrolase activity"/>
    <property type="evidence" value="ECO:0007669"/>
    <property type="project" value="UniProtKB-KW"/>
</dbReference>
<dbReference type="PANTHER" id="PTHR48081">
    <property type="entry name" value="AB HYDROLASE SUPERFAMILY PROTEIN C4A8.06C"/>
    <property type="match status" value="1"/>
</dbReference>
<dbReference type="Gene3D" id="3.40.50.1820">
    <property type="entry name" value="alpha/beta hydrolase"/>
    <property type="match status" value="1"/>
</dbReference>
<proteinExistence type="inferred from homology"/>
<evidence type="ECO:0000313" key="6">
    <source>
        <dbReference type="Proteomes" id="UP000553632"/>
    </source>
</evidence>
<evidence type="ECO:0000256" key="2">
    <source>
        <dbReference type="ARBA" id="ARBA00022801"/>
    </source>
</evidence>